<dbReference type="EMBL" id="BOOA01000032">
    <property type="protein sequence ID" value="GIH25780.1"/>
    <property type="molecule type" value="Genomic_DNA"/>
</dbReference>
<organism evidence="3 4">
    <name type="scientific">Acrocarpospora phusangensis</name>
    <dbReference type="NCBI Taxonomy" id="1070424"/>
    <lineage>
        <taxon>Bacteria</taxon>
        <taxon>Bacillati</taxon>
        <taxon>Actinomycetota</taxon>
        <taxon>Actinomycetes</taxon>
        <taxon>Streptosporangiales</taxon>
        <taxon>Streptosporangiaceae</taxon>
        <taxon>Acrocarpospora</taxon>
    </lineage>
</organism>
<sequence length="182" mass="19566">MARPDARRNPAFRAAGRPVVHVVRLYHPGGEDADLVRRTLLAEGARVAAPGSEGSAIAGPLLPPGAPRLDPGLLLSGRPQQLAEREYALFKPRWGAFYRTRLDELLRGWDVDTLVVAGCNFPNCPRATLVEASERDYRLVLAEDATSRLHDTGRAEMAGIGVNLLSVSAVTGALEGLPALRN</sequence>
<accession>A0A919QG08</accession>
<keyword evidence="4" id="KW-1185">Reference proteome</keyword>
<reference evidence="3" key="1">
    <citation type="submission" date="2021-01" db="EMBL/GenBank/DDBJ databases">
        <title>Whole genome shotgun sequence of Acrocarpospora phusangensis NBRC 108782.</title>
        <authorList>
            <person name="Komaki H."/>
            <person name="Tamura T."/>
        </authorList>
    </citation>
    <scope>NUCLEOTIDE SEQUENCE</scope>
    <source>
        <strain evidence="3">NBRC 108782</strain>
    </source>
</reference>
<dbReference type="RefSeq" id="WP_204042481.1">
    <property type="nucleotide sequence ID" value="NZ_BOOA01000032.1"/>
</dbReference>
<dbReference type="GO" id="GO:0016787">
    <property type="term" value="F:hydrolase activity"/>
    <property type="evidence" value="ECO:0007669"/>
    <property type="project" value="UniProtKB-KW"/>
</dbReference>
<evidence type="ECO:0000313" key="3">
    <source>
        <dbReference type="EMBL" id="GIH25780.1"/>
    </source>
</evidence>
<evidence type="ECO:0000313" key="4">
    <source>
        <dbReference type="Proteomes" id="UP000640052"/>
    </source>
</evidence>
<gene>
    <name evidence="3" type="ORF">Aph01nite_40900</name>
</gene>
<name>A0A919QG08_9ACTN</name>
<evidence type="ECO:0000259" key="2">
    <source>
        <dbReference type="Pfam" id="PF00857"/>
    </source>
</evidence>
<dbReference type="Pfam" id="PF00857">
    <property type="entry name" value="Isochorismatase"/>
    <property type="match status" value="1"/>
</dbReference>
<dbReference type="InterPro" id="IPR050272">
    <property type="entry name" value="Isochorismatase-like_hydrls"/>
</dbReference>
<protein>
    <submittedName>
        <fullName evidence="3">Hypothetical isochorismatase hydrolase</fullName>
    </submittedName>
</protein>
<dbReference type="InterPro" id="IPR036380">
    <property type="entry name" value="Isochorismatase-like_sf"/>
</dbReference>
<comment type="caution">
    <text evidence="3">The sequence shown here is derived from an EMBL/GenBank/DDBJ whole genome shotgun (WGS) entry which is preliminary data.</text>
</comment>
<evidence type="ECO:0000256" key="1">
    <source>
        <dbReference type="ARBA" id="ARBA00022801"/>
    </source>
</evidence>
<dbReference type="Gene3D" id="3.40.50.850">
    <property type="entry name" value="Isochorismatase-like"/>
    <property type="match status" value="1"/>
</dbReference>
<dbReference type="InterPro" id="IPR000868">
    <property type="entry name" value="Isochorismatase-like_dom"/>
</dbReference>
<dbReference type="SUPFAM" id="SSF52499">
    <property type="entry name" value="Isochorismatase-like hydrolases"/>
    <property type="match status" value="1"/>
</dbReference>
<feature type="domain" description="Isochorismatase-like" evidence="2">
    <location>
        <begin position="10"/>
        <end position="154"/>
    </location>
</feature>
<dbReference type="PANTHER" id="PTHR43540">
    <property type="entry name" value="PEROXYUREIDOACRYLATE/UREIDOACRYLATE AMIDOHYDROLASE-RELATED"/>
    <property type="match status" value="1"/>
</dbReference>
<keyword evidence="1 3" id="KW-0378">Hydrolase</keyword>
<dbReference type="AlphaFoldDB" id="A0A919QG08"/>
<dbReference type="Proteomes" id="UP000640052">
    <property type="component" value="Unassembled WGS sequence"/>
</dbReference>
<proteinExistence type="predicted"/>